<dbReference type="Proteomes" id="UP000694890">
    <property type="component" value="Linkage group LG21"/>
</dbReference>
<feature type="compositionally biased region" description="Low complexity" evidence="8">
    <location>
        <begin position="460"/>
        <end position="472"/>
    </location>
</feature>
<dbReference type="GeneID" id="108895264"/>
<keyword evidence="6" id="KW-0206">Cytoskeleton</keyword>
<dbReference type="CTD" id="9702"/>
<feature type="coiled-coil region" evidence="7">
    <location>
        <begin position="79"/>
        <end position="106"/>
    </location>
</feature>
<feature type="region of interest" description="Disordered" evidence="8">
    <location>
        <begin position="345"/>
        <end position="378"/>
    </location>
</feature>
<feature type="compositionally biased region" description="Low complexity" evidence="8">
    <location>
        <begin position="363"/>
        <end position="378"/>
    </location>
</feature>
<feature type="region of interest" description="Disordered" evidence="8">
    <location>
        <begin position="56"/>
        <end position="76"/>
    </location>
</feature>
<dbReference type="AlphaFoldDB" id="A0AAJ7Q885"/>
<organism evidence="11 12">
    <name type="scientific">Lates calcarifer</name>
    <name type="common">Barramundi</name>
    <name type="synonym">Holocentrus calcarifer</name>
    <dbReference type="NCBI Taxonomy" id="8187"/>
    <lineage>
        <taxon>Eukaryota</taxon>
        <taxon>Metazoa</taxon>
        <taxon>Chordata</taxon>
        <taxon>Craniata</taxon>
        <taxon>Vertebrata</taxon>
        <taxon>Euteleostomi</taxon>
        <taxon>Actinopterygii</taxon>
        <taxon>Neopterygii</taxon>
        <taxon>Teleostei</taxon>
        <taxon>Neoteleostei</taxon>
        <taxon>Acanthomorphata</taxon>
        <taxon>Carangaria</taxon>
        <taxon>Carangaria incertae sedis</taxon>
        <taxon>Centropomidae</taxon>
        <taxon>Lates</taxon>
    </lineage>
</organism>
<comment type="subcellular location">
    <subcellularLocation>
        <location evidence="1">Cytoplasm</location>
        <location evidence="1">Cytoskeleton</location>
        <location evidence="1">Microtubule organizing center</location>
        <location evidence="1">Centrosome</location>
    </subcellularLocation>
</comment>
<evidence type="ECO:0000256" key="2">
    <source>
        <dbReference type="ARBA" id="ARBA00008179"/>
    </source>
</evidence>
<feature type="domain" description="Cep57 centrosome localisation" evidence="10">
    <location>
        <begin position="81"/>
        <end position="267"/>
    </location>
</feature>
<evidence type="ECO:0000256" key="7">
    <source>
        <dbReference type="SAM" id="Coils"/>
    </source>
</evidence>
<dbReference type="Pfam" id="PF06657">
    <property type="entry name" value="Cep57_MT_bd"/>
    <property type="match status" value="1"/>
</dbReference>
<proteinExistence type="inferred from homology"/>
<keyword evidence="3" id="KW-0963">Cytoplasm</keyword>
<evidence type="ECO:0000256" key="6">
    <source>
        <dbReference type="ARBA" id="ARBA00023212"/>
    </source>
</evidence>
<evidence type="ECO:0000256" key="5">
    <source>
        <dbReference type="ARBA" id="ARBA00023054"/>
    </source>
</evidence>
<comment type="similarity">
    <text evidence="2">Belongs to the translokin family.</text>
</comment>
<dbReference type="GO" id="GO:0005874">
    <property type="term" value="C:microtubule"/>
    <property type="evidence" value="ECO:0007669"/>
    <property type="project" value="UniProtKB-KW"/>
</dbReference>
<evidence type="ECO:0000259" key="9">
    <source>
        <dbReference type="Pfam" id="PF06657"/>
    </source>
</evidence>
<dbReference type="Pfam" id="PF14073">
    <property type="entry name" value="Cep57_CLD"/>
    <property type="match status" value="1"/>
</dbReference>
<dbReference type="RefSeq" id="XP_018549478.1">
    <property type="nucleotide sequence ID" value="XM_018693962.2"/>
</dbReference>
<evidence type="ECO:0000256" key="8">
    <source>
        <dbReference type="SAM" id="MobiDB-lite"/>
    </source>
</evidence>
<dbReference type="PANTHER" id="PTHR19336">
    <property type="entry name" value="UNCHARACTERIZED DUF1167"/>
    <property type="match status" value="1"/>
</dbReference>
<keyword evidence="4" id="KW-0493">Microtubule</keyword>
<dbReference type="Gene3D" id="1.20.58.90">
    <property type="match status" value="1"/>
</dbReference>
<sequence length="503" mass="57085">METLSKTPAADATREKVLCPQQPPPPNGVVSDSLSLPSYKEYPAHRPFINTLVHHTPQARTHQSRRPPSPSKAFPETSSAAILSALRNLQEKIRRLELEKGHAGLQTIGKDTSHTRLQSEKVTQRVFNNQTDTEREMSDPSNCNQVLITHLAAAESRCVKLERQLDHMRRMLRSAKADKASLVKQQVSMDADKLADRQPDAVSEHVQLEKLERLEQEYLRLTRTQNNAEMKIRELEMKLQEEEHQRKLIQDKANQLQTGLEANRILLQSVSPCLSTSLSKEKKSNSKKFSTQQSSYTEPHYRLSLRDVPFVAGTVSVGCSHSVRANVQSVLSLLKRHQPHLCNSRVLSNNANGHETGRRNGRSDSSSSSSSSASGEELSELLQALQEELRLMSLEQDELMRQVEDSVSEQERRELQREQERLLLKMERKGEQISKLYKHKTQIKKLRKEANSRRSSGNEVRVTTTVSTRGRSAGAVKVRPGERSKRNLRLLRDMKALQTSLRT</sequence>
<dbReference type="GO" id="GO:0042802">
    <property type="term" value="F:identical protein binding"/>
    <property type="evidence" value="ECO:0007669"/>
    <property type="project" value="InterPro"/>
</dbReference>
<evidence type="ECO:0000313" key="12">
    <source>
        <dbReference type="RefSeq" id="XP_018549478.1"/>
    </source>
</evidence>
<name>A0AAJ7Q885_LATCA</name>
<feature type="coiled-coil region" evidence="7">
    <location>
        <begin position="211"/>
        <end position="259"/>
    </location>
</feature>
<feature type="coiled-coil region" evidence="7">
    <location>
        <begin position="151"/>
        <end position="178"/>
    </location>
</feature>
<feature type="region of interest" description="Disordered" evidence="8">
    <location>
        <begin position="1"/>
        <end position="35"/>
    </location>
</feature>
<accession>A0AAJ7Q885</accession>
<keyword evidence="5 7" id="KW-0175">Coiled coil</keyword>
<evidence type="ECO:0000313" key="11">
    <source>
        <dbReference type="Proteomes" id="UP000694890"/>
    </source>
</evidence>
<feature type="region of interest" description="Disordered" evidence="8">
    <location>
        <begin position="447"/>
        <end position="485"/>
    </location>
</feature>
<dbReference type="InterPro" id="IPR025913">
    <property type="entry name" value="Cep57_CLD"/>
</dbReference>
<evidence type="ECO:0000256" key="4">
    <source>
        <dbReference type="ARBA" id="ARBA00022701"/>
    </source>
</evidence>
<feature type="domain" description="Cep57 centrosome microtubule-binding" evidence="9">
    <location>
        <begin position="367"/>
        <end position="439"/>
    </location>
</feature>
<protein>
    <submittedName>
        <fullName evidence="12">Centrosomal protein of 57 kDa isoform X1</fullName>
    </submittedName>
</protein>
<dbReference type="KEGG" id="lcf:108895264"/>
<dbReference type="GO" id="GO:0005813">
    <property type="term" value="C:centrosome"/>
    <property type="evidence" value="ECO:0007669"/>
    <property type="project" value="UniProtKB-SubCell"/>
</dbReference>
<evidence type="ECO:0000256" key="3">
    <source>
        <dbReference type="ARBA" id="ARBA00022490"/>
    </source>
</evidence>
<feature type="region of interest" description="Disordered" evidence="8">
    <location>
        <begin position="277"/>
        <end position="296"/>
    </location>
</feature>
<evidence type="ECO:0000256" key="1">
    <source>
        <dbReference type="ARBA" id="ARBA00004300"/>
    </source>
</evidence>
<dbReference type="GO" id="GO:0043015">
    <property type="term" value="F:gamma-tubulin binding"/>
    <property type="evidence" value="ECO:0007669"/>
    <property type="project" value="InterPro"/>
</dbReference>
<gene>
    <name evidence="12" type="primary">cep57</name>
</gene>
<dbReference type="InterPro" id="IPR024957">
    <property type="entry name" value="Cep57_MT-bd_dom"/>
</dbReference>
<dbReference type="GO" id="GO:0008017">
    <property type="term" value="F:microtubule binding"/>
    <property type="evidence" value="ECO:0007669"/>
    <property type="project" value="InterPro"/>
</dbReference>
<dbReference type="PANTHER" id="PTHR19336:SF11">
    <property type="entry name" value="CENTROSOMAL PROTEIN OF 57 KDA"/>
    <property type="match status" value="1"/>
</dbReference>
<reference evidence="12" key="1">
    <citation type="submission" date="2025-08" db="UniProtKB">
        <authorList>
            <consortium name="RefSeq"/>
        </authorList>
    </citation>
    <scope>IDENTIFICATION</scope>
    <source>
        <tissue evidence="12">Brain</tissue>
    </source>
</reference>
<evidence type="ECO:0000259" key="10">
    <source>
        <dbReference type="Pfam" id="PF14073"/>
    </source>
</evidence>
<dbReference type="InterPro" id="IPR051756">
    <property type="entry name" value="Centrosomal_MT-associated"/>
</dbReference>